<accession>A0A0S7EW28</accession>
<dbReference type="InterPro" id="IPR027370">
    <property type="entry name" value="Znf-RING_euk"/>
</dbReference>
<dbReference type="PROSITE" id="PS00518">
    <property type="entry name" value="ZF_RING_1"/>
    <property type="match status" value="1"/>
</dbReference>
<dbReference type="AlphaFoldDB" id="A0A0S7EW28"/>
<dbReference type="InterPro" id="IPR001841">
    <property type="entry name" value="Znf_RING"/>
</dbReference>
<dbReference type="PROSITE" id="PS50089">
    <property type="entry name" value="ZF_RING_2"/>
    <property type="match status" value="1"/>
</dbReference>
<dbReference type="SUPFAM" id="SSF57850">
    <property type="entry name" value="RING/U-box"/>
    <property type="match status" value="1"/>
</dbReference>
<dbReference type="PANTHER" id="PTHR25465:SF75">
    <property type="entry name" value="E3 UBIQUITIN_ISG15 LIGASE TRIM25-RELATED"/>
    <property type="match status" value="1"/>
</dbReference>
<dbReference type="Gene3D" id="3.30.40.10">
    <property type="entry name" value="Zinc/RING finger domain, C3HC4 (zinc finger)"/>
    <property type="match status" value="1"/>
</dbReference>
<evidence type="ECO:0000313" key="6">
    <source>
        <dbReference type="EMBL" id="JAO06547.1"/>
    </source>
</evidence>
<dbReference type="InterPro" id="IPR017907">
    <property type="entry name" value="Znf_RING_CS"/>
</dbReference>
<name>A0A0S7EW28_9TELE</name>
<proteinExistence type="predicted"/>
<sequence>SAEMPIKKQKKELSVTGLRKMASSLDLFDCSICLQLLDEPVTTACGHSFCKKCINTFWDTGRNLEGTYTCPQCRTAFSPKPALQRNTVLANLLEEHKKKAGV</sequence>
<evidence type="ECO:0000256" key="1">
    <source>
        <dbReference type="ARBA" id="ARBA00022723"/>
    </source>
</evidence>
<keyword evidence="1" id="KW-0479">Metal-binding</keyword>
<keyword evidence="2 4" id="KW-0863">Zinc-finger</keyword>
<dbReference type="EMBL" id="GBYX01475128">
    <property type="protein sequence ID" value="JAO06547.1"/>
    <property type="molecule type" value="Transcribed_RNA"/>
</dbReference>
<dbReference type="InterPro" id="IPR051051">
    <property type="entry name" value="E3_ubiq-ligase_TRIM/RNF"/>
</dbReference>
<keyword evidence="3" id="KW-0862">Zinc</keyword>
<dbReference type="InterPro" id="IPR013083">
    <property type="entry name" value="Znf_RING/FYVE/PHD"/>
</dbReference>
<dbReference type="SMART" id="SM00184">
    <property type="entry name" value="RING"/>
    <property type="match status" value="1"/>
</dbReference>
<gene>
    <name evidence="6" type="primary">TRI25</name>
</gene>
<protein>
    <submittedName>
        <fullName evidence="6">TRI25</fullName>
    </submittedName>
</protein>
<feature type="non-terminal residue" evidence="6">
    <location>
        <position position="102"/>
    </location>
</feature>
<evidence type="ECO:0000259" key="5">
    <source>
        <dbReference type="PROSITE" id="PS50089"/>
    </source>
</evidence>
<evidence type="ECO:0000256" key="3">
    <source>
        <dbReference type="ARBA" id="ARBA00022833"/>
    </source>
</evidence>
<dbReference type="Pfam" id="PF13445">
    <property type="entry name" value="zf-RING_UBOX"/>
    <property type="match status" value="1"/>
</dbReference>
<organism evidence="6">
    <name type="scientific">Poeciliopsis prolifica</name>
    <name type="common">blackstripe livebearer</name>
    <dbReference type="NCBI Taxonomy" id="188132"/>
    <lineage>
        <taxon>Eukaryota</taxon>
        <taxon>Metazoa</taxon>
        <taxon>Chordata</taxon>
        <taxon>Craniata</taxon>
        <taxon>Vertebrata</taxon>
        <taxon>Euteleostomi</taxon>
        <taxon>Actinopterygii</taxon>
        <taxon>Neopterygii</taxon>
        <taxon>Teleostei</taxon>
        <taxon>Neoteleostei</taxon>
        <taxon>Acanthomorphata</taxon>
        <taxon>Ovalentaria</taxon>
        <taxon>Atherinomorphae</taxon>
        <taxon>Cyprinodontiformes</taxon>
        <taxon>Poeciliidae</taxon>
        <taxon>Poeciliinae</taxon>
        <taxon>Poeciliopsis</taxon>
    </lineage>
</organism>
<feature type="non-terminal residue" evidence="6">
    <location>
        <position position="1"/>
    </location>
</feature>
<reference evidence="6" key="1">
    <citation type="submission" date="2014-12" db="EMBL/GenBank/DDBJ databases">
        <title>Parallel Evolution in Life History Adaptation Evident in the Tissue-Specific Poeciliopsis prolifica transcriptome.</title>
        <authorList>
            <person name="Jue N.K."/>
            <person name="Foley R.J."/>
            <person name="Obergfell C."/>
            <person name="Reznick D.N."/>
            <person name="O'Neill R.J."/>
            <person name="O'Neill M.J."/>
        </authorList>
    </citation>
    <scope>NUCLEOTIDE SEQUENCE</scope>
</reference>
<dbReference type="GO" id="GO:0008270">
    <property type="term" value="F:zinc ion binding"/>
    <property type="evidence" value="ECO:0007669"/>
    <property type="project" value="UniProtKB-KW"/>
</dbReference>
<evidence type="ECO:0000256" key="2">
    <source>
        <dbReference type="ARBA" id="ARBA00022771"/>
    </source>
</evidence>
<dbReference type="PANTHER" id="PTHR25465">
    <property type="entry name" value="B-BOX DOMAIN CONTAINING"/>
    <property type="match status" value="1"/>
</dbReference>
<feature type="domain" description="RING-type" evidence="5">
    <location>
        <begin position="30"/>
        <end position="74"/>
    </location>
</feature>
<evidence type="ECO:0000256" key="4">
    <source>
        <dbReference type="PROSITE-ProRule" id="PRU00175"/>
    </source>
</evidence>